<proteinExistence type="predicted"/>
<sequence>AQKMEEVNKAILVSLGLREFRIWRGSLTRGHIR</sequence>
<reference evidence="1 2" key="1">
    <citation type="journal article" date="2020" name="Front. Microbiol.">
        <title>Single-cell genomics of novel Actinobacteria with the Wood-Ljungdahl pathway discovered in a serpentinizing system.</title>
        <authorList>
            <person name="Merino N."/>
            <person name="Kawai M."/>
            <person name="Boyd E.S."/>
            <person name="Colman D.R."/>
            <person name="McGlynn S.E."/>
            <person name="Nealson K.H."/>
            <person name="Kurokawa K."/>
            <person name="Hongoh Y."/>
        </authorList>
    </citation>
    <scope>NUCLEOTIDE SEQUENCE [LARGE SCALE GENOMIC DNA]</scope>
    <source>
        <strain evidence="1 2">S25</strain>
    </source>
</reference>
<comment type="caution">
    <text evidence="1">The sequence shown here is derived from an EMBL/GenBank/DDBJ whole genome shotgun (WGS) entry which is preliminary data.</text>
</comment>
<organism evidence="1 2">
    <name type="scientific">Candidatus Hakubella thermalkaliphila</name>
    <dbReference type="NCBI Taxonomy" id="2754717"/>
    <lineage>
        <taxon>Bacteria</taxon>
        <taxon>Bacillati</taxon>
        <taxon>Actinomycetota</taxon>
        <taxon>Actinomycetota incertae sedis</taxon>
        <taxon>Candidatus Hakubellales</taxon>
        <taxon>Candidatus Hakubellaceae</taxon>
        <taxon>Candidatus Hakubella</taxon>
    </lineage>
</organism>
<evidence type="ECO:0000313" key="1">
    <source>
        <dbReference type="EMBL" id="GFP24831.1"/>
    </source>
</evidence>
<dbReference type="AlphaFoldDB" id="A0A6V8P043"/>
<protein>
    <submittedName>
        <fullName evidence="1">Uncharacterized protein</fullName>
    </submittedName>
</protein>
<dbReference type="EMBL" id="BLRX01000017">
    <property type="protein sequence ID" value="GFP24831.1"/>
    <property type="molecule type" value="Genomic_DNA"/>
</dbReference>
<evidence type="ECO:0000313" key="2">
    <source>
        <dbReference type="Proteomes" id="UP000543224"/>
    </source>
</evidence>
<feature type="non-terminal residue" evidence="1">
    <location>
        <position position="1"/>
    </location>
</feature>
<accession>A0A6V8P043</accession>
<gene>
    <name evidence="1" type="ORF">HKBW3S25_00269</name>
</gene>
<dbReference type="Proteomes" id="UP000543224">
    <property type="component" value="Unassembled WGS sequence"/>
</dbReference>
<name>A0A6V8P043_9ACTN</name>